<reference evidence="2" key="1">
    <citation type="submission" date="2013-10" db="EMBL/GenBank/DDBJ databases">
        <title>Genome sequencing of Onchocerca volvulus.</title>
        <authorList>
            <person name="Cotton J."/>
            <person name="Tsai J."/>
            <person name="Stanley E."/>
            <person name="Tracey A."/>
            <person name="Holroyd N."/>
            <person name="Lustigman S."/>
            <person name="Berriman M."/>
        </authorList>
    </citation>
    <scope>NUCLEOTIDE SEQUENCE</scope>
</reference>
<keyword evidence="2" id="KW-1185">Reference proteome</keyword>
<dbReference type="EMBL" id="CMVM020000079">
    <property type="status" value="NOT_ANNOTATED_CDS"/>
    <property type="molecule type" value="Genomic_DNA"/>
</dbReference>
<sequence length="137" mass="16094">MSFVWDSFCGCFQRKYRFKNDYPIEQQKNIAKKLDSSKALFYNEQDNTYQSRTNSGNAFCDVTMTSTTSSWRLRSWELDPSTVFNQSLDHFELTEPTYDCFITLPSSPLYCFITVMMILKKNDKISLFLNSCLINFT</sequence>
<dbReference type="EnsemblMetazoa" id="OVOC3205.1">
    <property type="protein sequence ID" value="OVOC3205.1"/>
    <property type="gene ID" value="WBGene00240014"/>
</dbReference>
<protein>
    <submittedName>
        <fullName evidence="1">Uncharacterized protein</fullName>
    </submittedName>
</protein>
<evidence type="ECO:0000313" key="2">
    <source>
        <dbReference type="Proteomes" id="UP000024404"/>
    </source>
</evidence>
<dbReference type="Proteomes" id="UP000024404">
    <property type="component" value="Unassembled WGS sequence"/>
</dbReference>
<dbReference type="AlphaFoldDB" id="A0A8R1TRW9"/>
<evidence type="ECO:0000313" key="1">
    <source>
        <dbReference type="EnsemblMetazoa" id="OVOC3205.1"/>
    </source>
</evidence>
<accession>A0A8R1TRW9</accession>
<proteinExistence type="predicted"/>
<name>A0A8R1TRW9_ONCVO</name>
<reference evidence="1" key="2">
    <citation type="submission" date="2022-06" db="UniProtKB">
        <authorList>
            <consortium name="EnsemblMetazoa"/>
        </authorList>
    </citation>
    <scope>IDENTIFICATION</scope>
</reference>
<organism evidence="1 2">
    <name type="scientific">Onchocerca volvulus</name>
    <dbReference type="NCBI Taxonomy" id="6282"/>
    <lineage>
        <taxon>Eukaryota</taxon>
        <taxon>Metazoa</taxon>
        <taxon>Ecdysozoa</taxon>
        <taxon>Nematoda</taxon>
        <taxon>Chromadorea</taxon>
        <taxon>Rhabditida</taxon>
        <taxon>Spirurina</taxon>
        <taxon>Spiruromorpha</taxon>
        <taxon>Filarioidea</taxon>
        <taxon>Onchocercidae</taxon>
        <taxon>Onchocerca</taxon>
    </lineage>
</organism>